<dbReference type="Proteomes" id="UP000178248">
    <property type="component" value="Unassembled WGS sequence"/>
</dbReference>
<dbReference type="GO" id="GO:0005524">
    <property type="term" value="F:ATP binding"/>
    <property type="evidence" value="ECO:0007669"/>
    <property type="project" value="UniProtKB-KW"/>
</dbReference>
<dbReference type="SMART" id="SM00881">
    <property type="entry name" value="CoA_binding"/>
    <property type="match status" value="1"/>
</dbReference>
<dbReference type="EMBL" id="MHKM01000014">
    <property type="protein sequence ID" value="OGY91699.1"/>
    <property type="molecule type" value="Genomic_DNA"/>
</dbReference>
<dbReference type="SUPFAM" id="SSF51735">
    <property type="entry name" value="NAD(P)-binding Rossmann-fold domains"/>
    <property type="match status" value="1"/>
</dbReference>
<evidence type="ECO:0000313" key="6">
    <source>
        <dbReference type="Proteomes" id="UP000178248"/>
    </source>
</evidence>
<dbReference type="PANTHER" id="PTHR43334:SF1">
    <property type="entry name" value="3-HYDROXYPROPIONATE--COA LIGASE [ADP-FORMING]"/>
    <property type="match status" value="1"/>
</dbReference>
<dbReference type="Gene3D" id="3.30.470.20">
    <property type="entry name" value="ATP-grasp fold, B domain"/>
    <property type="match status" value="1"/>
</dbReference>
<gene>
    <name evidence="5" type="ORF">A3B30_01500</name>
</gene>
<dbReference type="InterPro" id="IPR051538">
    <property type="entry name" value="Acyl-CoA_Synth/Transferase"/>
</dbReference>
<reference evidence="5 6" key="1">
    <citation type="journal article" date="2016" name="Nat. Commun.">
        <title>Thousands of microbial genomes shed light on interconnected biogeochemical processes in an aquifer system.</title>
        <authorList>
            <person name="Anantharaman K."/>
            <person name="Brown C.T."/>
            <person name="Hug L.A."/>
            <person name="Sharon I."/>
            <person name="Castelle C.J."/>
            <person name="Probst A.J."/>
            <person name="Thomas B.C."/>
            <person name="Singh A."/>
            <person name="Wilkins M.J."/>
            <person name="Karaoz U."/>
            <person name="Brodie E.L."/>
            <person name="Williams K.H."/>
            <person name="Hubbard S.S."/>
            <person name="Banfield J.F."/>
        </authorList>
    </citation>
    <scope>NUCLEOTIDE SEQUENCE [LARGE SCALE GENOMIC DNA]</scope>
</reference>
<comment type="caution">
    <text evidence="5">The sequence shown here is derived from an EMBL/GenBank/DDBJ whole genome shotgun (WGS) entry which is preliminary data.</text>
</comment>
<dbReference type="PANTHER" id="PTHR43334">
    <property type="entry name" value="ACETATE--COA LIGASE [ADP-FORMING]"/>
    <property type="match status" value="1"/>
</dbReference>
<dbReference type="Pfam" id="PF13607">
    <property type="entry name" value="Succ_CoA_lig"/>
    <property type="match status" value="1"/>
</dbReference>
<dbReference type="InterPro" id="IPR032875">
    <property type="entry name" value="Succ_CoA_lig_flav_dom"/>
</dbReference>
<sequence length="670" mass="72528">MMLSQLFYPRTIAVIGASRSQKKIGGAVIRNLLKSGFRGSIYPVNPSARIIQGIRCYPSILAVPVRCSVAIIAVPASLVAQVLTEAGKKRIPFAVIISAGFGEIGALGTARDVTLRVISRRYGIRIVGPNCLGIINTHARLNASFSASYPDKGSVSFISQSGALMVSMIDWALRRQMGMGTLISLGNESGVTEIEALSYLAHDRETKVIGMYLEKVTNGPDLIRVIRKVSRTKPIVLIKAGASAAGQKAITSHTGSLAGSVAILQAAALRAGATYVKSLEDLFYLLKLYSLGRTRPRRNLTIISNAGGPSIVTVDAASLARIPLSQLSPATRTLLRNKLPAESSVQNPIDLLGDADAGSFKLALDAVLRDKNVGPVALIVTPQTMTPVNDIARIAISRQKRTHKIILPCFIGGRSVSRAKSIVNKDGCYFDFPNDAIRILDAMTRSSRDERIVIGKPVLRKIPVGTKIQLPYHIVERNLHSVSIPIIKSNFIAPRQSTPKGLRFPLAAKAVVRSVVHKRSSGAVILDIASRGQLNDTLRRFSHMFARKLEGVYVQPMAKPGTELILGYVHDALMGDVYIAGIGGSFTEDVHDIGFYVGKPDLRGAKAMLAQLRHTSIITSIDVPFVAHQIVRLSRLIHRHPEIIELDLNPFIAYRRGGIAVDARIVTMQT</sequence>
<feature type="domain" description="CoA-binding" evidence="4">
    <location>
        <begin position="6"/>
        <end position="101"/>
    </location>
</feature>
<evidence type="ECO:0000256" key="3">
    <source>
        <dbReference type="ARBA" id="ARBA00022840"/>
    </source>
</evidence>
<dbReference type="GO" id="GO:0016874">
    <property type="term" value="F:ligase activity"/>
    <property type="evidence" value="ECO:0007669"/>
    <property type="project" value="UniProtKB-KW"/>
</dbReference>
<dbReference type="AlphaFoldDB" id="A0A1G2BSY1"/>
<proteinExistence type="predicted"/>
<keyword evidence="3" id="KW-0067">ATP-binding</keyword>
<evidence type="ECO:0000256" key="2">
    <source>
        <dbReference type="ARBA" id="ARBA00022741"/>
    </source>
</evidence>
<dbReference type="InterPro" id="IPR036291">
    <property type="entry name" value="NAD(P)-bd_dom_sf"/>
</dbReference>
<dbReference type="InterPro" id="IPR003781">
    <property type="entry name" value="CoA-bd"/>
</dbReference>
<dbReference type="SUPFAM" id="SSF56059">
    <property type="entry name" value="Glutathione synthetase ATP-binding domain-like"/>
    <property type="match status" value="1"/>
</dbReference>
<protein>
    <recommendedName>
        <fullName evidence="4">CoA-binding domain-containing protein</fullName>
    </recommendedName>
</protein>
<dbReference type="STRING" id="1798551.A3B30_01500"/>
<accession>A0A1G2BSY1</accession>
<dbReference type="Gene3D" id="3.30.1490.20">
    <property type="entry name" value="ATP-grasp fold, A domain"/>
    <property type="match status" value="1"/>
</dbReference>
<organism evidence="5 6">
    <name type="scientific">Candidatus Komeilibacteria bacterium RIFCSPLOWO2_01_FULL_52_15</name>
    <dbReference type="NCBI Taxonomy" id="1798551"/>
    <lineage>
        <taxon>Bacteria</taxon>
        <taxon>Candidatus Komeiliibacteriota</taxon>
    </lineage>
</organism>
<dbReference type="SUPFAM" id="SSF52210">
    <property type="entry name" value="Succinyl-CoA synthetase domains"/>
    <property type="match status" value="2"/>
</dbReference>
<keyword evidence="1" id="KW-0436">Ligase</keyword>
<evidence type="ECO:0000259" key="4">
    <source>
        <dbReference type="SMART" id="SM00881"/>
    </source>
</evidence>
<dbReference type="InterPro" id="IPR016102">
    <property type="entry name" value="Succinyl-CoA_synth-like"/>
</dbReference>
<keyword evidence="2" id="KW-0547">Nucleotide-binding</keyword>
<dbReference type="Gene3D" id="3.40.50.720">
    <property type="entry name" value="NAD(P)-binding Rossmann-like Domain"/>
    <property type="match status" value="1"/>
</dbReference>
<dbReference type="Gene3D" id="3.40.50.261">
    <property type="entry name" value="Succinyl-CoA synthetase domains"/>
    <property type="match status" value="2"/>
</dbReference>
<dbReference type="Pfam" id="PF13380">
    <property type="entry name" value="CoA_binding_2"/>
    <property type="match status" value="1"/>
</dbReference>
<dbReference type="Pfam" id="PF13549">
    <property type="entry name" value="ATP-grasp_5"/>
    <property type="match status" value="1"/>
</dbReference>
<dbReference type="InterPro" id="IPR013815">
    <property type="entry name" value="ATP_grasp_subdomain_1"/>
</dbReference>
<evidence type="ECO:0000313" key="5">
    <source>
        <dbReference type="EMBL" id="OGY91699.1"/>
    </source>
</evidence>
<name>A0A1G2BSY1_9BACT</name>
<evidence type="ECO:0000256" key="1">
    <source>
        <dbReference type="ARBA" id="ARBA00022598"/>
    </source>
</evidence>